<dbReference type="SMART" id="SM00354">
    <property type="entry name" value="HTH_LACI"/>
    <property type="match status" value="1"/>
</dbReference>
<dbReference type="InterPro" id="IPR028082">
    <property type="entry name" value="Peripla_BP_I"/>
</dbReference>
<dbReference type="CDD" id="cd01392">
    <property type="entry name" value="HTH_LacI"/>
    <property type="match status" value="1"/>
</dbReference>
<dbReference type="InterPro" id="IPR046335">
    <property type="entry name" value="LacI/GalR-like_sensor"/>
</dbReference>
<dbReference type="InterPro" id="IPR000843">
    <property type="entry name" value="HTH_LacI"/>
</dbReference>
<evidence type="ECO:0000256" key="3">
    <source>
        <dbReference type="ARBA" id="ARBA00023163"/>
    </source>
</evidence>
<dbReference type="PROSITE" id="PS00356">
    <property type="entry name" value="HTH_LACI_1"/>
    <property type="match status" value="1"/>
</dbReference>
<dbReference type="CDD" id="cd06267">
    <property type="entry name" value="PBP1_LacI_sugar_binding-like"/>
    <property type="match status" value="1"/>
</dbReference>
<dbReference type="Gene3D" id="3.40.50.2300">
    <property type="match status" value="2"/>
</dbReference>
<evidence type="ECO:0000313" key="5">
    <source>
        <dbReference type="EMBL" id="MCU9613066.1"/>
    </source>
</evidence>
<dbReference type="PANTHER" id="PTHR30146">
    <property type="entry name" value="LACI-RELATED TRANSCRIPTIONAL REPRESSOR"/>
    <property type="match status" value="1"/>
</dbReference>
<dbReference type="SUPFAM" id="SSF53822">
    <property type="entry name" value="Periplasmic binding protein-like I"/>
    <property type="match status" value="1"/>
</dbReference>
<dbReference type="GO" id="GO:0000976">
    <property type="term" value="F:transcription cis-regulatory region binding"/>
    <property type="evidence" value="ECO:0007669"/>
    <property type="project" value="TreeGrafter"/>
</dbReference>
<evidence type="ECO:0000256" key="2">
    <source>
        <dbReference type="ARBA" id="ARBA00023125"/>
    </source>
</evidence>
<dbReference type="InterPro" id="IPR010982">
    <property type="entry name" value="Lambda_DNA-bd_dom_sf"/>
</dbReference>
<feature type="domain" description="HTH lacI-type" evidence="4">
    <location>
        <begin position="4"/>
        <end position="58"/>
    </location>
</feature>
<proteinExistence type="predicted"/>
<dbReference type="Proteomes" id="UP001209318">
    <property type="component" value="Unassembled WGS sequence"/>
</dbReference>
<dbReference type="SUPFAM" id="SSF47413">
    <property type="entry name" value="lambda repressor-like DNA-binding domains"/>
    <property type="match status" value="1"/>
</dbReference>
<evidence type="ECO:0000259" key="4">
    <source>
        <dbReference type="PROSITE" id="PS50932"/>
    </source>
</evidence>
<evidence type="ECO:0000313" key="6">
    <source>
        <dbReference type="Proteomes" id="UP001209318"/>
    </source>
</evidence>
<dbReference type="Pfam" id="PF00356">
    <property type="entry name" value="LacI"/>
    <property type="match status" value="1"/>
</dbReference>
<reference evidence="5" key="1">
    <citation type="submission" date="2022-10" db="EMBL/GenBank/DDBJ databases">
        <title>Description of Fervidibacillus gen. nov. in the family Fervidibacillaceae fam. nov. with two species, Fervidibacillus albus sp. nov., and Fervidibacillus halotolerans sp. nov., isolated from tidal flat sediments.</title>
        <authorList>
            <person name="Kwon K.K."/>
            <person name="Yang S.-H."/>
        </authorList>
    </citation>
    <scope>NUCLEOTIDE SEQUENCE</scope>
    <source>
        <strain evidence="5">JCM 19140</strain>
    </source>
</reference>
<protein>
    <submittedName>
        <fullName evidence="5">LacI family transcriptional regulator</fullName>
    </submittedName>
</protein>
<keyword evidence="3" id="KW-0804">Transcription</keyword>
<evidence type="ECO:0000256" key="1">
    <source>
        <dbReference type="ARBA" id="ARBA00023015"/>
    </source>
</evidence>
<keyword evidence="1" id="KW-0805">Transcription regulation</keyword>
<dbReference type="EMBL" id="JAOUSF010000002">
    <property type="protein sequence ID" value="MCU9613066.1"/>
    <property type="molecule type" value="Genomic_DNA"/>
</dbReference>
<organism evidence="5 6">
    <name type="scientific">Perspicuibacillus lycopersici</name>
    <dbReference type="NCBI Taxonomy" id="1325689"/>
    <lineage>
        <taxon>Bacteria</taxon>
        <taxon>Bacillati</taxon>
        <taxon>Bacillota</taxon>
        <taxon>Bacilli</taxon>
        <taxon>Bacillales</taxon>
        <taxon>Bacillaceae</taxon>
        <taxon>Perspicuibacillus</taxon>
    </lineage>
</organism>
<comment type="caution">
    <text evidence="5">The sequence shown here is derived from an EMBL/GenBank/DDBJ whole genome shotgun (WGS) entry which is preliminary data.</text>
</comment>
<dbReference type="PRINTS" id="PR00036">
    <property type="entry name" value="HTHLACI"/>
</dbReference>
<dbReference type="GO" id="GO:0003700">
    <property type="term" value="F:DNA-binding transcription factor activity"/>
    <property type="evidence" value="ECO:0007669"/>
    <property type="project" value="TreeGrafter"/>
</dbReference>
<dbReference type="PANTHER" id="PTHR30146:SF109">
    <property type="entry name" value="HTH-TYPE TRANSCRIPTIONAL REGULATOR GALS"/>
    <property type="match status" value="1"/>
</dbReference>
<keyword evidence="2" id="KW-0238">DNA-binding</keyword>
<name>A0AAE3IRF2_9BACI</name>
<dbReference type="Pfam" id="PF13377">
    <property type="entry name" value="Peripla_BP_3"/>
    <property type="match status" value="1"/>
</dbReference>
<dbReference type="Gene3D" id="1.10.260.40">
    <property type="entry name" value="lambda repressor-like DNA-binding domains"/>
    <property type="match status" value="1"/>
</dbReference>
<keyword evidence="6" id="KW-1185">Reference proteome</keyword>
<gene>
    <name evidence="5" type="ORF">OEV98_05815</name>
</gene>
<accession>A0AAE3IRF2</accession>
<dbReference type="AlphaFoldDB" id="A0AAE3IRF2"/>
<dbReference type="PROSITE" id="PS50932">
    <property type="entry name" value="HTH_LACI_2"/>
    <property type="match status" value="1"/>
</dbReference>
<sequence>MSKVTIKDVAREAGVSISTVSNALNGVDVLHPDTKEHVLKVAKRLNYIPNLNGKNLKSSATKVIGLFITSLKGPYYDQLVDAISKECEKFGYELNIFITKNDRTALSNILGKRVDGAIISNEFIDEMDVLALEKAEIPIVFIDRERVSKTSASVVFDSYKGGQDVARYLINLGHKNIGYIRGYDHLYDDIERYAGFRATLEEAGIGFNEENLLVGYFEEDASFSAVKAFVKSGKELPDAIVAANDLSAIGCIKALKSEGILVPKDISIISFDNIDLSEYFSPPLTTVNNPIIRLGKLTVESLLGIIQGKTEGKLEKLQGSLVVRDSCSLNKNVLIR</sequence>